<comment type="pathway">
    <text evidence="5">Cofactor biosynthesis; coenzyme A biosynthesis; CoA from (R)-pantothenate: step 5/5.</text>
</comment>
<comment type="catalytic activity">
    <reaction evidence="5">
        <text>3'-dephospho-CoA + ATP = ADP + CoA + H(+)</text>
        <dbReference type="Rhea" id="RHEA:18245"/>
        <dbReference type="ChEBI" id="CHEBI:15378"/>
        <dbReference type="ChEBI" id="CHEBI:30616"/>
        <dbReference type="ChEBI" id="CHEBI:57287"/>
        <dbReference type="ChEBI" id="CHEBI:57328"/>
        <dbReference type="ChEBI" id="CHEBI:456216"/>
        <dbReference type="EC" id="2.7.1.24"/>
    </reaction>
</comment>
<name>A0A844HLA0_9RHOB</name>
<dbReference type="EMBL" id="WMIG01000002">
    <property type="protein sequence ID" value="MTH59214.1"/>
    <property type="molecule type" value="Genomic_DNA"/>
</dbReference>
<dbReference type="NCBIfam" id="TIGR00152">
    <property type="entry name" value="dephospho-CoA kinase"/>
    <property type="match status" value="1"/>
</dbReference>
<organism evidence="7 8">
    <name type="scientific">Paracoccus litorisediminis</name>
    <dbReference type="NCBI Taxonomy" id="2006130"/>
    <lineage>
        <taxon>Bacteria</taxon>
        <taxon>Pseudomonadati</taxon>
        <taxon>Pseudomonadota</taxon>
        <taxon>Alphaproteobacteria</taxon>
        <taxon>Rhodobacterales</taxon>
        <taxon>Paracoccaceae</taxon>
        <taxon>Paracoccus</taxon>
    </lineage>
</organism>
<comment type="similarity">
    <text evidence="1 5">Belongs to the CoaE family.</text>
</comment>
<dbReference type="PANTHER" id="PTHR10695:SF46">
    <property type="entry name" value="BIFUNCTIONAL COENZYME A SYNTHASE-RELATED"/>
    <property type="match status" value="1"/>
</dbReference>
<gene>
    <name evidence="5 7" type="primary">coaE</name>
    <name evidence="7" type="ORF">GL300_08300</name>
</gene>
<keyword evidence="5" id="KW-0963">Cytoplasm</keyword>
<reference evidence="7 8" key="1">
    <citation type="submission" date="2019-11" db="EMBL/GenBank/DDBJ databases">
        <authorList>
            <person name="Dong K."/>
        </authorList>
    </citation>
    <scope>NUCLEOTIDE SEQUENCE [LARGE SCALE GENOMIC DNA]</scope>
    <source>
        <strain evidence="7 8">NBRC 112902</strain>
    </source>
</reference>
<dbReference type="InterPro" id="IPR027417">
    <property type="entry name" value="P-loop_NTPase"/>
</dbReference>
<dbReference type="PANTHER" id="PTHR10695">
    <property type="entry name" value="DEPHOSPHO-COA KINASE-RELATED"/>
    <property type="match status" value="1"/>
</dbReference>
<dbReference type="OrthoDB" id="9812943at2"/>
<dbReference type="AlphaFoldDB" id="A0A844HLA0"/>
<dbReference type="GO" id="GO:0005737">
    <property type="term" value="C:cytoplasm"/>
    <property type="evidence" value="ECO:0007669"/>
    <property type="project" value="UniProtKB-SubCell"/>
</dbReference>
<dbReference type="GO" id="GO:0004140">
    <property type="term" value="F:dephospho-CoA kinase activity"/>
    <property type="evidence" value="ECO:0007669"/>
    <property type="project" value="UniProtKB-UniRule"/>
</dbReference>
<evidence type="ECO:0000256" key="6">
    <source>
        <dbReference type="NCBIfam" id="TIGR00152"/>
    </source>
</evidence>
<keyword evidence="5 7" id="KW-0808">Transferase</keyword>
<comment type="subcellular location">
    <subcellularLocation>
        <location evidence="5">Cytoplasm</location>
    </subcellularLocation>
</comment>
<dbReference type="Pfam" id="PF01121">
    <property type="entry name" value="CoaE"/>
    <property type="match status" value="1"/>
</dbReference>
<evidence type="ECO:0000313" key="8">
    <source>
        <dbReference type="Proteomes" id="UP000449846"/>
    </source>
</evidence>
<dbReference type="EC" id="2.7.1.24" evidence="5 6"/>
<dbReference type="SUPFAM" id="SSF52540">
    <property type="entry name" value="P-loop containing nucleoside triphosphate hydrolases"/>
    <property type="match status" value="1"/>
</dbReference>
<evidence type="ECO:0000256" key="1">
    <source>
        <dbReference type="ARBA" id="ARBA00009018"/>
    </source>
</evidence>
<accession>A0A844HLA0</accession>
<keyword evidence="5 7" id="KW-0418">Kinase</keyword>
<keyword evidence="3 5" id="KW-0067">ATP-binding</keyword>
<evidence type="ECO:0000256" key="3">
    <source>
        <dbReference type="ARBA" id="ARBA00022840"/>
    </source>
</evidence>
<dbReference type="Proteomes" id="UP000449846">
    <property type="component" value="Unassembled WGS sequence"/>
</dbReference>
<feature type="binding site" evidence="5">
    <location>
        <begin position="12"/>
        <end position="17"/>
    </location>
    <ligand>
        <name>ATP</name>
        <dbReference type="ChEBI" id="CHEBI:30616"/>
    </ligand>
</feature>
<keyword evidence="8" id="KW-1185">Reference proteome</keyword>
<dbReference type="GO" id="GO:0015937">
    <property type="term" value="P:coenzyme A biosynthetic process"/>
    <property type="evidence" value="ECO:0007669"/>
    <property type="project" value="UniProtKB-UniRule"/>
</dbReference>
<comment type="caution">
    <text evidence="7">The sequence shown here is derived from an EMBL/GenBank/DDBJ whole genome shotgun (WGS) entry which is preliminary data.</text>
</comment>
<dbReference type="PROSITE" id="PS51219">
    <property type="entry name" value="DPCK"/>
    <property type="match status" value="1"/>
</dbReference>
<dbReference type="CDD" id="cd02022">
    <property type="entry name" value="DPCK"/>
    <property type="match status" value="1"/>
</dbReference>
<comment type="function">
    <text evidence="5">Catalyzes the phosphorylation of the 3'-hydroxyl group of dephosphocoenzyme A to form coenzyme A.</text>
</comment>
<dbReference type="InterPro" id="IPR001977">
    <property type="entry name" value="Depp_CoAkinase"/>
</dbReference>
<dbReference type="RefSeq" id="WP_155039123.1">
    <property type="nucleotide sequence ID" value="NZ_JBHGCD010000002.1"/>
</dbReference>
<evidence type="ECO:0000256" key="2">
    <source>
        <dbReference type="ARBA" id="ARBA00022741"/>
    </source>
</evidence>
<proteinExistence type="inferred from homology"/>
<protein>
    <recommendedName>
        <fullName evidence="5 6">Dephospho-CoA kinase</fullName>
        <ecNumber evidence="5 6">2.7.1.24</ecNumber>
    </recommendedName>
    <alternativeName>
        <fullName evidence="5">Dephosphocoenzyme A kinase</fullName>
    </alternativeName>
</protein>
<sequence>MSYLLGLTGSIGMGKSTAAAMFAELGHPVWDADAAVHRLYAPGGAAVAKVASAFPGAWKDGGIDRAALKSALAADPSGFARLEAIVHPLVAADRADFIARHAGAPIIVLDIPLLYENGSQAGMDGVAVVSAPAEIQRARVLARPGMTEEAFQMILSRQVPDAEKRRLADWVIPSDTMDAARAAIMDICARIVAGSPHA</sequence>
<dbReference type="Gene3D" id="3.40.50.300">
    <property type="entry name" value="P-loop containing nucleotide triphosphate hydrolases"/>
    <property type="match status" value="1"/>
</dbReference>
<evidence type="ECO:0000256" key="4">
    <source>
        <dbReference type="ARBA" id="ARBA00022993"/>
    </source>
</evidence>
<evidence type="ECO:0000256" key="5">
    <source>
        <dbReference type="HAMAP-Rule" id="MF_00376"/>
    </source>
</evidence>
<dbReference type="GO" id="GO:0005524">
    <property type="term" value="F:ATP binding"/>
    <property type="evidence" value="ECO:0007669"/>
    <property type="project" value="UniProtKB-UniRule"/>
</dbReference>
<keyword evidence="2 5" id="KW-0547">Nucleotide-binding</keyword>
<dbReference type="UniPathway" id="UPA00241">
    <property type="reaction ID" value="UER00356"/>
</dbReference>
<dbReference type="HAMAP" id="MF_00376">
    <property type="entry name" value="Dephospho_CoA_kinase"/>
    <property type="match status" value="1"/>
</dbReference>
<evidence type="ECO:0000313" key="7">
    <source>
        <dbReference type="EMBL" id="MTH59214.1"/>
    </source>
</evidence>
<keyword evidence="4 5" id="KW-0173">Coenzyme A biosynthesis</keyword>